<keyword evidence="4" id="KW-1185">Reference proteome</keyword>
<dbReference type="KEGG" id="capn:CBG49_11175"/>
<evidence type="ECO:0000259" key="1">
    <source>
        <dbReference type="Pfam" id="PF07075"/>
    </source>
</evidence>
<name>A0A1Z4BTH2_9FLAO</name>
<feature type="domain" description="Peptidoglycan beta-N-acetylmuramidase NamZ C-terminal" evidence="2">
    <location>
        <begin position="303"/>
        <end position="439"/>
    </location>
</feature>
<dbReference type="PANTHER" id="PTHR42915:SF1">
    <property type="entry name" value="PEPTIDOGLYCAN BETA-N-ACETYLMURAMIDASE NAMZ"/>
    <property type="match status" value="1"/>
</dbReference>
<dbReference type="Gene3D" id="3.40.50.12170">
    <property type="entry name" value="Uncharacterised protein PF07075, DUF1343"/>
    <property type="match status" value="1"/>
</dbReference>
<evidence type="ECO:0000259" key="2">
    <source>
        <dbReference type="Pfam" id="PF20732"/>
    </source>
</evidence>
<proteinExistence type="predicted"/>
<protein>
    <recommendedName>
        <fullName evidence="5">DUF1343 domain-containing protein</fullName>
    </recommendedName>
</protein>
<feature type="domain" description="Peptidoglycan beta-N-acetylmuramidase NamZ N-terminal" evidence="1">
    <location>
        <begin position="95"/>
        <end position="297"/>
    </location>
</feature>
<evidence type="ECO:0000313" key="4">
    <source>
        <dbReference type="Proteomes" id="UP000197007"/>
    </source>
</evidence>
<dbReference type="PANTHER" id="PTHR42915">
    <property type="entry name" value="HYPOTHETICAL 460 KDA PROTEIN IN FEUA-SIGW INTERGENIC REGION [PRECURSOR]"/>
    <property type="match status" value="1"/>
</dbReference>
<dbReference type="Gene3D" id="3.90.1150.140">
    <property type="match status" value="1"/>
</dbReference>
<gene>
    <name evidence="3" type="ORF">CBG49_11175</name>
</gene>
<dbReference type="EMBL" id="CP022022">
    <property type="protein sequence ID" value="ASF44542.1"/>
    <property type="molecule type" value="Genomic_DNA"/>
</dbReference>
<evidence type="ECO:0008006" key="5">
    <source>
        <dbReference type="Google" id="ProtNLM"/>
    </source>
</evidence>
<accession>A0A1Z4BTH2</accession>
<dbReference type="PIRSF" id="PIRSF016719">
    <property type="entry name" value="UCP016719"/>
    <property type="match status" value="1"/>
</dbReference>
<sequence length="439" mass="49546">MAAIAILIIGEEIVPLSPFEKITLFAMKYSTFKTIMPFRSAKITLFFLCTFISCKNNGQSQDYSSVQKAEKQTKEVVVGANRMYLYIKDLRAKNIAVVTNQTGIVKTEKGNYVHLIDTLLKKKIDISKVFAPEHGFRGEADAGEMVKDGKDSKTGLPIISLYGKNKKPTPEQLKEVDLVLFDLQDVGVRFYTYISTLHYVMEACAEQHIPIIVLDRPNPNAHYIDGPVLKPQFKSFIGMHPVPVVYGMTIGEYAQMINGEKWLHGGVTADLKVIPLANYTHQTPYRLPVKPSPNLPNDMSINLYPSLCFFEGANVSMGRGTSQQFQIYGSPYFSKSTFSFTPHPNAGDKNPKFNGKLCYGEDLSKTPRLNQLNLSWLKKAFEQSKGVKTPFFTSSFNRIAGTDTLKKQIIEGKTEAEIRQTWQKELGKFKEVRKKYLLY</sequence>
<dbReference type="InterPro" id="IPR048503">
    <property type="entry name" value="NamZ_C"/>
</dbReference>
<dbReference type="Pfam" id="PF07075">
    <property type="entry name" value="NamZ_N"/>
    <property type="match status" value="1"/>
</dbReference>
<evidence type="ECO:0000313" key="3">
    <source>
        <dbReference type="EMBL" id="ASF44542.1"/>
    </source>
</evidence>
<dbReference type="InterPro" id="IPR008302">
    <property type="entry name" value="NamZ"/>
</dbReference>
<dbReference type="AlphaFoldDB" id="A0A1Z4BTH2"/>
<dbReference type="GO" id="GO:0033922">
    <property type="term" value="F:peptidoglycan beta-N-acetylmuramidase activity"/>
    <property type="evidence" value="ECO:0007669"/>
    <property type="project" value="InterPro"/>
</dbReference>
<reference evidence="4" key="1">
    <citation type="submission" date="2017-06" db="EMBL/GenBank/DDBJ databases">
        <title>Complete genome sequence of Capnocytophaga sp. KCOM 1579 (=ChDC OS43) isolated from a human refractory periapical abscess lesion.</title>
        <authorList>
            <person name="Kook J.-K."/>
            <person name="Park S.-N."/>
            <person name="Lim Y.K."/>
            <person name="Roh H."/>
        </authorList>
    </citation>
    <scope>NUCLEOTIDE SEQUENCE [LARGE SCALE GENOMIC DNA]</scope>
    <source>
        <strain evidence="4">ChDC OS43</strain>
    </source>
</reference>
<organism evidence="3 4">
    <name type="scientific">Capnocytophaga endodontalis</name>
    <dbReference type="NCBI Taxonomy" id="2708117"/>
    <lineage>
        <taxon>Bacteria</taxon>
        <taxon>Pseudomonadati</taxon>
        <taxon>Bacteroidota</taxon>
        <taxon>Flavobacteriia</taxon>
        <taxon>Flavobacteriales</taxon>
        <taxon>Flavobacteriaceae</taxon>
        <taxon>Capnocytophaga</taxon>
    </lineage>
</organism>
<dbReference type="InterPro" id="IPR048502">
    <property type="entry name" value="NamZ_N"/>
</dbReference>
<dbReference type="Pfam" id="PF20732">
    <property type="entry name" value="NamZ_C"/>
    <property type="match status" value="1"/>
</dbReference>
<dbReference type="Proteomes" id="UP000197007">
    <property type="component" value="Chromosome"/>
</dbReference>